<evidence type="ECO:0000256" key="5">
    <source>
        <dbReference type="SAM" id="MobiDB-lite"/>
    </source>
</evidence>
<dbReference type="eggNOG" id="KOG3166">
    <property type="taxonomic scope" value="Eukaryota"/>
</dbReference>
<evidence type="ECO:0000256" key="2">
    <source>
        <dbReference type="ARBA" id="ARBA00022980"/>
    </source>
</evidence>
<gene>
    <name evidence="8" type="ORF">LINJ_07_0550</name>
</gene>
<sequence>MTVRSSPTANLYLTYLLLSCPICTSPFPFATLIRTHLHHRVAPAFAFLLFFGCAHVCACVLARLLLPYFHSTFSASISRRAEKSMPGKEVKKATQPAKAASPYKKPAVASHFAARPKNFGIGQDVPYARDLSRFMRWPTFVTMQRKKRVLQRRLKVPPALNQFTKVLDRASRNEALKLIKKYAPETRKARRERLHKAAEEKKKDPKKTVSTRAPLAVVTGLQEVTRAIEKKQARMVVIANNVDPVELVLWMPNLCRANKIPYAIVKDMARLGDAIGRKTATCVAITDVNAEDEATLKNLIRSVNARFLSRSDVIRRQWGGLQLSLRSRAELRKKHARNAGVDAAAIIQ</sequence>
<dbReference type="GO" id="GO:0022625">
    <property type="term" value="C:cytosolic large ribosomal subunit"/>
    <property type="evidence" value="ECO:0007669"/>
    <property type="project" value="UniProtKB-UniRule"/>
</dbReference>
<dbReference type="Proteomes" id="UP000008153">
    <property type="component" value="Chromosome 7"/>
</dbReference>
<reference evidence="8 9" key="2">
    <citation type="journal article" date="2011" name="Genome Res.">
        <title>Chromosome and gene copy number variation allow major structural change between species and strains of Leishmania.</title>
        <authorList>
            <person name="Rogers M.B."/>
            <person name="Hilley J.D."/>
            <person name="Dickens N.J."/>
            <person name="Wilkes J."/>
            <person name="Bates P.A."/>
            <person name="Depledge D.P."/>
            <person name="Harris D."/>
            <person name="Her Y."/>
            <person name="Herzyk P."/>
            <person name="Imamura H."/>
            <person name="Otto T.D."/>
            <person name="Sanders M."/>
            <person name="Seeger K."/>
            <person name="Dujardin J.C."/>
            <person name="Berriman M."/>
            <person name="Smith D.F."/>
            <person name="Hertz-Fowler C."/>
            <person name="Mottram J.C."/>
        </authorList>
    </citation>
    <scope>NUCLEOTIDE SEQUENCE [LARGE SCALE GENOMIC DNA]</scope>
    <source>
        <strain evidence="8 9">JPCM5</strain>
    </source>
</reference>
<feature type="domain" description="Ribosomal protein eL8/eL30/eS12/Gadd45" evidence="7">
    <location>
        <begin position="215"/>
        <end position="290"/>
    </location>
</feature>
<dbReference type="InterPro" id="IPR050257">
    <property type="entry name" value="eL8/uL1-like"/>
</dbReference>
<keyword evidence="6" id="KW-0472">Membrane</keyword>
<dbReference type="Pfam" id="PF01248">
    <property type="entry name" value="Ribosomal_L7Ae"/>
    <property type="match status" value="1"/>
</dbReference>
<evidence type="ECO:0000313" key="9">
    <source>
        <dbReference type="Proteomes" id="UP000008153"/>
    </source>
</evidence>
<dbReference type="STRING" id="5671.A4HT78"/>
<dbReference type="InParanoid" id="A4HT78"/>
<dbReference type="SMR" id="A4HT78"/>
<dbReference type="KEGG" id="lif:LINJ_07_0550"/>
<name>A4HT78_LEIIN</name>
<keyword evidence="2 4" id="KW-0689">Ribosomal protein</keyword>
<feature type="compositionally biased region" description="Basic and acidic residues" evidence="5">
    <location>
        <begin position="195"/>
        <end position="207"/>
    </location>
</feature>
<feature type="region of interest" description="Disordered" evidence="5">
    <location>
        <begin position="187"/>
        <end position="211"/>
    </location>
</feature>
<dbReference type="InterPro" id="IPR018492">
    <property type="entry name" value="Ribosomal_eL8/Nhp2"/>
</dbReference>
<organism evidence="8 9">
    <name type="scientific">Leishmania infantum</name>
    <dbReference type="NCBI Taxonomy" id="5671"/>
    <lineage>
        <taxon>Eukaryota</taxon>
        <taxon>Discoba</taxon>
        <taxon>Euglenozoa</taxon>
        <taxon>Kinetoplastea</taxon>
        <taxon>Metakinetoplastina</taxon>
        <taxon>Trypanosomatida</taxon>
        <taxon>Trypanosomatidae</taxon>
        <taxon>Leishmaniinae</taxon>
        <taxon>Leishmania</taxon>
    </lineage>
</organism>
<proteinExistence type="inferred from homology"/>
<dbReference type="PROSITE" id="PS51257">
    <property type="entry name" value="PROKAR_LIPOPROTEIN"/>
    <property type="match status" value="1"/>
</dbReference>
<accession>A4HT78</accession>
<dbReference type="OMA" id="RMVKWPA"/>
<evidence type="ECO:0000259" key="7">
    <source>
        <dbReference type="Pfam" id="PF01248"/>
    </source>
</evidence>
<keyword evidence="6" id="KW-1133">Transmembrane helix</keyword>
<reference evidence="8 9" key="1">
    <citation type="journal article" date="2007" name="Nat. Genet.">
        <title>Comparative genomic analysis of three Leishmania species that cause diverse human disease.</title>
        <authorList>
            <person name="Peacock C.S."/>
            <person name="Seeger K."/>
            <person name="Harris D."/>
            <person name="Murphy L."/>
            <person name="Ruiz J.C."/>
            <person name="Quail M.A."/>
            <person name="Peters N."/>
            <person name="Adlem E."/>
            <person name="Tivey A."/>
            <person name="Aslett M."/>
            <person name="Kerhornou A."/>
            <person name="Ivens A."/>
            <person name="Fraser A."/>
            <person name="Rajandream M.A."/>
            <person name="Carver T."/>
            <person name="Norbertczak H."/>
            <person name="Chillingworth T."/>
            <person name="Hance Z."/>
            <person name="Jagels K."/>
            <person name="Moule S."/>
            <person name="Ormond D."/>
            <person name="Rutter S."/>
            <person name="Squares R."/>
            <person name="Whitehead S."/>
            <person name="Rabbinowitsch E."/>
            <person name="Arrowsmith C."/>
            <person name="White B."/>
            <person name="Thurston S."/>
            <person name="Bringaud F."/>
            <person name="Baldauf S.L."/>
            <person name="Faulconbridge A."/>
            <person name="Jeffares D."/>
            <person name="Depledge D.P."/>
            <person name="Oyola S.O."/>
            <person name="Hilley J.D."/>
            <person name="Brito L.O."/>
            <person name="Tosi L.R."/>
            <person name="Barrell B."/>
            <person name="Cruz A.K."/>
            <person name="Mottram J.C."/>
            <person name="Smith D.F."/>
            <person name="Berriman M."/>
        </authorList>
    </citation>
    <scope>NUCLEOTIDE SEQUENCE [LARGE SCALE GENOMIC DNA]</scope>
    <source>
        <strain evidence="8 9">JPCM5</strain>
    </source>
</reference>
<dbReference type="PRINTS" id="PR00882">
    <property type="entry name" value="RIBOSOMALL7A"/>
</dbReference>
<evidence type="ECO:0000256" key="3">
    <source>
        <dbReference type="ARBA" id="ARBA00023274"/>
    </source>
</evidence>
<feature type="transmembrane region" description="Helical" evidence="6">
    <location>
        <begin position="45"/>
        <end position="69"/>
    </location>
</feature>
<keyword evidence="9" id="KW-1185">Reference proteome</keyword>
<dbReference type="AlphaFoldDB" id="A4HT78"/>
<dbReference type="FunFam" id="3.30.1330.30:FF:000036">
    <property type="entry name" value="Putative 60s ribosomal protein L7a"/>
    <property type="match status" value="1"/>
</dbReference>
<dbReference type="FunCoup" id="A4HT78">
    <property type="interactions" value="419"/>
</dbReference>
<evidence type="ECO:0000256" key="1">
    <source>
        <dbReference type="ARBA" id="ARBA00007337"/>
    </source>
</evidence>
<dbReference type="GO" id="GO:0003723">
    <property type="term" value="F:RNA binding"/>
    <property type="evidence" value="ECO:0007669"/>
    <property type="project" value="UniProtKB-UniRule"/>
</dbReference>
<comment type="similarity">
    <text evidence="1 4">Belongs to the eukaryotic ribosomal protein eL8 family.</text>
</comment>
<dbReference type="InterPro" id="IPR029064">
    <property type="entry name" value="Ribosomal_eL30-like_sf"/>
</dbReference>
<dbReference type="PANTHER" id="PTHR23105">
    <property type="entry name" value="RIBOSOMAL PROTEIN L7AE FAMILY MEMBER"/>
    <property type="match status" value="1"/>
</dbReference>
<dbReference type="GeneID" id="5066623"/>
<evidence type="ECO:0000256" key="4">
    <source>
        <dbReference type="RuleBase" id="RU367042"/>
    </source>
</evidence>
<dbReference type="RefSeq" id="XP_001463269.1">
    <property type="nucleotide sequence ID" value="XM_001463232.1"/>
</dbReference>
<dbReference type="InterPro" id="IPR004038">
    <property type="entry name" value="Ribosomal_eL8/eL30/eS12/Gad45"/>
</dbReference>
<feature type="transmembrane region" description="Helical" evidence="6">
    <location>
        <begin position="12"/>
        <end position="33"/>
    </location>
</feature>
<evidence type="ECO:0000256" key="6">
    <source>
        <dbReference type="SAM" id="Phobius"/>
    </source>
</evidence>
<dbReference type="SUPFAM" id="SSF55315">
    <property type="entry name" value="L30e-like"/>
    <property type="match status" value="1"/>
</dbReference>
<dbReference type="Gene3D" id="3.30.1330.30">
    <property type="match status" value="1"/>
</dbReference>
<dbReference type="InterPro" id="IPR001921">
    <property type="entry name" value="Ribosomal_eL8_euk"/>
</dbReference>
<keyword evidence="6" id="KW-0812">Transmembrane</keyword>
<comment type="function">
    <text evidence="4">Component of the ribosome.</text>
</comment>
<dbReference type="EMBL" id="FR796439">
    <property type="protein sequence ID" value="CAM65625.1"/>
    <property type="molecule type" value="Genomic_DNA"/>
</dbReference>
<dbReference type="PRINTS" id="PR00881">
    <property type="entry name" value="L7ARS6FAMILY"/>
</dbReference>
<evidence type="ECO:0000313" key="8">
    <source>
        <dbReference type="EMBL" id="CAM65625.1"/>
    </source>
</evidence>
<dbReference type="VEuPathDB" id="TriTrypDB:LINF_070010500"/>
<keyword evidence="3 4" id="KW-0687">Ribonucleoprotein</keyword>
<protein>
    <recommendedName>
        <fullName evidence="4">60S ribosomal protein L7a</fullName>
    </recommendedName>
</protein>